<evidence type="ECO:0000313" key="1">
    <source>
        <dbReference type="EMBL" id="OTG33585.1"/>
    </source>
</evidence>
<dbReference type="EMBL" id="CM007891">
    <property type="protein sequence ID" value="OTG33585.1"/>
    <property type="molecule type" value="Genomic_DNA"/>
</dbReference>
<proteinExistence type="predicted"/>
<sequence>MNHRARYILVLIRSQCNAPCILVGIGPVHYYIRFYVNSLYHHTNPTLSPIVRTAVARPLPSREISSWSLGDWNRSLLAGKQEWSWSC</sequence>
<name>A0A251VDA9_HELAN</name>
<evidence type="ECO:0000313" key="2">
    <source>
        <dbReference type="Proteomes" id="UP000215914"/>
    </source>
</evidence>
<accession>A0A251VDA9</accession>
<dbReference type="Proteomes" id="UP000215914">
    <property type="component" value="Chromosome 2"/>
</dbReference>
<organism evidence="1 2">
    <name type="scientific">Helianthus annuus</name>
    <name type="common">Common sunflower</name>
    <dbReference type="NCBI Taxonomy" id="4232"/>
    <lineage>
        <taxon>Eukaryota</taxon>
        <taxon>Viridiplantae</taxon>
        <taxon>Streptophyta</taxon>
        <taxon>Embryophyta</taxon>
        <taxon>Tracheophyta</taxon>
        <taxon>Spermatophyta</taxon>
        <taxon>Magnoliopsida</taxon>
        <taxon>eudicotyledons</taxon>
        <taxon>Gunneridae</taxon>
        <taxon>Pentapetalae</taxon>
        <taxon>asterids</taxon>
        <taxon>campanulids</taxon>
        <taxon>Asterales</taxon>
        <taxon>Asteraceae</taxon>
        <taxon>Asteroideae</taxon>
        <taxon>Heliantheae alliance</taxon>
        <taxon>Heliantheae</taxon>
        <taxon>Helianthus</taxon>
    </lineage>
</organism>
<keyword evidence="2" id="KW-1185">Reference proteome</keyword>
<gene>
    <name evidence="1" type="ORF">HannXRQ_Chr02g0036341</name>
</gene>
<dbReference type="InParanoid" id="A0A251VDA9"/>
<reference evidence="2" key="1">
    <citation type="journal article" date="2017" name="Nature">
        <title>The sunflower genome provides insights into oil metabolism, flowering and Asterid evolution.</title>
        <authorList>
            <person name="Badouin H."/>
            <person name="Gouzy J."/>
            <person name="Grassa C.J."/>
            <person name="Murat F."/>
            <person name="Staton S.E."/>
            <person name="Cottret L."/>
            <person name="Lelandais-Briere C."/>
            <person name="Owens G.L."/>
            <person name="Carrere S."/>
            <person name="Mayjonade B."/>
            <person name="Legrand L."/>
            <person name="Gill N."/>
            <person name="Kane N.C."/>
            <person name="Bowers J.E."/>
            <person name="Hubner S."/>
            <person name="Bellec A."/>
            <person name="Berard A."/>
            <person name="Berges H."/>
            <person name="Blanchet N."/>
            <person name="Boniface M.C."/>
            <person name="Brunel D."/>
            <person name="Catrice O."/>
            <person name="Chaidir N."/>
            <person name="Claudel C."/>
            <person name="Donnadieu C."/>
            <person name="Faraut T."/>
            <person name="Fievet G."/>
            <person name="Helmstetter N."/>
            <person name="King M."/>
            <person name="Knapp S.J."/>
            <person name="Lai Z."/>
            <person name="Le Paslier M.C."/>
            <person name="Lippi Y."/>
            <person name="Lorenzon L."/>
            <person name="Mandel J.R."/>
            <person name="Marage G."/>
            <person name="Marchand G."/>
            <person name="Marquand E."/>
            <person name="Bret-Mestries E."/>
            <person name="Morien E."/>
            <person name="Nambeesan S."/>
            <person name="Nguyen T."/>
            <person name="Pegot-Espagnet P."/>
            <person name="Pouilly N."/>
            <person name="Raftis F."/>
            <person name="Sallet E."/>
            <person name="Schiex T."/>
            <person name="Thomas J."/>
            <person name="Vandecasteele C."/>
            <person name="Vares D."/>
            <person name="Vear F."/>
            <person name="Vautrin S."/>
            <person name="Crespi M."/>
            <person name="Mangin B."/>
            <person name="Burke J.M."/>
            <person name="Salse J."/>
            <person name="Munos S."/>
            <person name="Vincourt P."/>
            <person name="Rieseberg L.H."/>
            <person name="Langlade N.B."/>
        </authorList>
    </citation>
    <scope>NUCLEOTIDE SEQUENCE [LARGE SCALE GENOMIC DNA]</scope>
    <source>
        <strain evidence="2">cv. SF193</strain>
    </source>
</reference>
<protein>
    <submittedName>
        <fullName evidence="1">Uncharacterized protein</fullName>
    </submittedName>
</protein>
<dbReference type="AlphaFoldDB" id="A0A251VDA9"/>